<evidence type="ECO:0000313" key="1">
    <source>
        <dbReference type="EMBL" id="KAJ0090517.1"/>
    </source>
</evidence>
<reference evidence="2" key="1">
    <citation type="journal article" date="2023" name="G3 (Bethesda)">
        <title>Genome assembly and association tests identify interacting loci associated with vigor, precocity, and sex in interspecific pistachio rootstocks.</title>
        <authorList>
            <person name="Palmer W."/>
            <person name="Jacygrad E."/>
            <person name="Sagayaradj S."/>
            <person name="Cavanaugh K."/>
            <person name="Han R."/>
            <person name="Bertier L."/>
            <person name="Beede B."/>
            <person name="Kafkas S."/>
            <person name="Golino D."/>
            <person name="Preece J."/>
            <person name="Michelmore R."/>
        </authorList>
    </citation>
    <scope>NUCLEOTIDE SEQUENCE [LARGE SCALE GENOMIC DNA]</scope>
</reference>
<dbReference type="EMBL" id="CM047904">
    <property type="protein sequence ID" value="KAJ0090517.1"/>
    <property type="molecule type" value="Genomic_DNA"/>
</dbReference>
<dbReference type="Proteomes" id="UP001164250">
    <property type="component" value="Chromosome 8"/>
</dbReference>
<comment type="caution">
    <text evidence="1">The sequence shown here is derived from an EMBL/GenBank/DDBJ whole genome shotgun (WGS) entry which is preliminary data.</text>
</comment>
<organism evidence="1 2">
    <name type="scientific">Pistacia atlantica</name>
    <dbReference type="NCBI Taxonomy" id="434234"/>
    <lineage>
        <taxon>Eukaryota</taxon>
        <taxon>Viridiplantae</taxon>
        <taxon>Streptophyta</taxon>
        <taxon>Embryophyta</taxon>
        <taxon>Tracheophyta</taxon>
        <taxon>Spermatophyta</taxon>
        <taxon>Magnoliopsida</taxon>
        <taxon>eudicotyledons</taxon>
        <taxon>Gunneridae</taxon>
        <taxon>Pentapetalae</taxon>
        <taxon>rosids</taxon>
        <taxon>malvids</taxon>
        <taxon>Sapindales</taxon>
        <taxon>Anacardiaceae</taxon>
        <taxon>Pistacia</taxon>
    </lineage>
</organism>
<gene>
    <name evidence="1" type="ORF">Patl1_14764</name>
</gene>
<proteinExistence type="predicted"/>
<name>A0ACC1AV36_9ROSI</name>
<protein>
    <submittedName>
        <fullName evidence="1">Uncharacterized protein</fullName>
    </submittedName>
</protein>
<keyword evidence="2" id="KW-1185">Reference proteome</keyword>
<sequence>MQYVRPGAAPIPGPTTVGPGGAPGQVRPLVNMGPTAGRGRGDWRPTGLKNAPPMQRGFPGMPGPGNNMAGRGFGVGLEFTLPSHKTIFDVDIDGFEEKPWKYPGVDVSDFFNFGLTEESWKDYCKQLEQHRLETTMQSKIRVYESGRTDQEYDPDLPPELAAATGILDVAADNANVGKSDVGQSDLAKGPARVRPPIPTGRAIQVEGGYGERLPSIDTRPPRIRDSDAIIEIVCQDSVDDESSVGNGDQDNDLPREDLRGGKLTAEDEMGPVDKEYFDGFPGAFDSRKRELVGRRAPFMNSVQNNMPEGDGVLPFPPEAAHHYHPGSRGQTSKHPGENVGTSHEDRRIQGRARDRSPHLTPSRSPQSKNFDDNQDEESVESMQDKNSPSSSPVPARDARELSVENKDDVPDELGPGDGSSAMDKEETNTITTSDTRKDGNSVRSMKKQKVGSQVGQPDLEFDEEDSRAARSSENSKARSGSSRDYKKWRDGAEEEVMQDSRSARTGSVKKHLEENEQSFRRKDRDGRQDFGRNRMAVKGREGSYPNRELDPSMVHHVHMKPEGFDRRKERENPDAVWQRRDEDPYSRKNRIEDSRKREREHGDDMGPRHRGKARESERSDKDEHLYSRKQLDNGSYRVHYDKDPSSRHRERDDNLKGKNEMVDDYISKRRKDDEYSRRDYADRDDILHGPRDSTSRRKRERDDVLELRKRDDQQRIRENFDDHHPVRHKDEVWLQRERGERQREREREEWHRLKPHEEILPNSKREDGRGTVRTGRSSEDKSWAGHARIKDDYKGSDKEYQLKDSTRQSELKRRERIEDESFSNHRGREDVYVRGNQYNNEERKSRQERSTPRNDRAFNASDNSRVTEKKHKENTRKNKESEGGDHNSSIASRRNQEDQSGHSSEMVCSIDTRV</sequence>
<accession>A0ACC1AV36</accession>
<evidence type="ECO:0000313" key="2">
    <source>
        <dbReference type="Proteomes" id="UP001164250"/>
    </source>
</evidence>